<feature type="domain" description="N-acetyltransferase" evidence="1">
    <location>
        <begin position="1"/>
        <end position="147"/>
    </location>
</feature>
<dbReference type="PROSITE" id="PS51186">
    <property type="entry name" value="GNAT"/>
    <property type="match status" value="1"/>
</dbReference>
<proteinExistence type="predicted"/>
<protein>
    <submittedName>
        <fullName evidence="2">GNAT family N-acetyltransferase</fullName>
    </submittedName>
</protein>
<organism evidence="2 3">
    <name type="scientific">Massilia aquatica</name>
    <dbReference type="NCBI Taxonomy" id="2609000"/>
    <lineage>
        <taxon>Bacteria</taxon>
        <taxon>Pseudomonadati</taxon>
        <taxon>Pseudomonadota</taxon>
        <taxon>Betaproteobacteria</taxon>
        <taxon>Burkholderiales</taxon>
        <taxon>Oxalobacteraceae</taxon>
        <taxon>Telluria group</taxon>
        <taxon>Massilia</taxon>
    </lineage>
</organism>
<evidence type="ECO:0000259" key="1">
    <source>
        <dbReference type="PROSITE" id="PS51186"/>
    </source>
</evidence>
<dbReference type="CDD" id="cd04301">
    <property type="entry name" value="NAT_SF"/>
    <property type="match status" value="1"/>
</dbReference>
<dbReference type="Pfam" id="PF00583">
    <property type="entry name" value="Acetyltransf_1"/>
    <property type="match status" value="1"/>
</dbReference>
<reference evidence="2 3" key="1">
    <citation type="submission" date="2019-09" db="EMBL/GenBank/DDBJ databases">
        <title>Taxonomy of Antarctic Massilia spp.: description of Massilia rubra sp. nov., Massilia aquatica sp. nov., Massilia mucilaginosa sp. nov., Massilia frigida sp. nov. isolated from streams, lakes and regoliths.</title>
        <authorList>
            <person name="Holochova P."/>
            <person name="Sedlacek I."/>
            <person name="Kralova S."/>
            <person name="Maslanova I."/>
            <person name="Busse H.-J."/>
            <person name="Stankova E."/>
            <person name="Vrbovska V."/>
            <person name="Kovarovic V."/>
            <person name="Bartak M."/>
            <person name="Svec P."/>
            <person name="Pantucek R."/>
        </authorList>
    </citation>
    <scope>NUCLEOTIDE SEQUENCE [LARGE SCALE GENOMIC DNA]</scope>
    <source>
        <strain evidence="2 3">CCM 8693</strain>
    </source>
</reference>
<gene>
    <name evidence="2" type="ORF">F1609_06065</name>
</gene>
<dbReference type="SUPFAM" id="SSF55729">
    <property type="entry name" value="Acyl-CoA N-acyltransferases (Nat)"/>
    <property type="match status" value="1"/>
</dbReference>
<evidence type="ECO:0000313" key="2">
    <source>
        <dbReference type="EMBL" id="NHZ39736.1"/>
    </source>
</evidence>
<comment type="caution">
    <text evidence="2">The sequence shown here is derived from an EMBL/GenBank/DDBJ whole genome shotgun (WGS) entry which is preliminary data.</text>
</comment>
<name>A0ABX0M6E4_9BURK</name>
<evidence type="ECO:0000313" key="3">
    <source>
        <dbReference type="Proteomes" id="UP000819052"/>
    </source>
</evidence>
<accession>A0ABX0M6E4</accession>
<dbReference type="EMBL" id="VVIW01000003">
    <property type="protein sequence ID" value="NHZ39736.1"/>
    <property type="molecule type" value="Genomic_DNA"/>
</dbReference>
<sequence length="151" mass="16693">MDIRAAIMADLEPLVALDTVAASDPGRCVQIRQWIDNRTCYVAHTGDAVGAYGVLAYHFFGNGFIEMVMVGERFRRQGLGMALVRYFQACCTTPKLFASTNLSNQRMQELLKTAGFRTSGLIDNLDDNDPEIVFFSRPGIEAPCGIPHENT</sequence>
<dbReference type="InterPro" id="IPR000182">
    <property type="entry name" value="GNAT_dom"/>
</dbReference>
<dbReference type="Gene3D" id="3.40.630.30">
    <property type="match status" value="1"/>
</dbReference>
<keyword evidence="3" id="KW-1185">Reference proteome</keyword>
<dbReference type="Proteomes" id="UP000819052">
    <property type="component" value="Unassembled WGS sequence"/>
</dbReference>
<dbReference type="InterPro" id="IPR016181">
    <property type="entry name" value="Acyl_CoA_acyltransferase"/>
</dbReference>